<dbReference type="OrthoDB" id="6154366at2759"/>
<organism evidence="3 4">
    <name type="scientific">Biomphalaria glabrata</name>
    <name type="common">Bloodfluke planorb</name>
    <name type="synonym">Freshwater snail</name>
    <dbReference type="NCBI Taxonomy" id="6526"/>
    <lineage>
        <taxon>Eukaryota</taxon>
        <taxon>Metazoa</taxon>
        <taxon>Spiralia</taxon>
        <taxon>Lophotrochozoa</taxon>
        <taxon>Mollusca</taxon>
        <taxon>Gastropoda</taxon>
        <taxon>Heterobranchia</taxon>
        <taxon>Euthyneura</taxon>
        <taxon>Panpulmonata</taxon>
        <taxon>Hygrophila</taxon>
        <taxon>Lymnaeoidea</taxon>
        <taxon>Planorbidae</taxon>
        <taxon>Biomphalaria</taxon>
    </lineage>
</organism>
<gene>
    <name evidence="4" type="primary">LOC129925056</name>
</gene>
<feature type="domain" description="SCAN box" evidence="2">
    <location>
        <begin position="209"/>
        <end position="296"/>
    </location>
</feature>
<dbReference type="SUPFAM" id="SSF47353">
    <property type="entry name" value="Retrovirus capsid dimerization domain-like"/>
    <property type="match status" value="1"/>
</dbReference>
<name>A0A9W2ZWT9_BIOGL</name>
<dbReference type="AlphaFoldDB" id="A0A9W2ZWT9"/>
<evidence type="ECO:0000313" key="3">
    <source>
        <dbReference type="Proteomes" id="UP001165740"/>
    </source>
</evidence>
<proteinExistence type="predicted"/>
<evidence type="ECO:0000256" key="1">
    <source>
        <dbReference type="SAM" id="MobiDB-lite"/>
    </source>
</evidence>
<feature type="region of interest" description="Disordered" evidence="1">
    <location>
        <begin position="79"/>
        <end position="137"/>
    </location>
</feature>
<accession>A0A9W2ZWT9</accession>
<dbReference type="OMA" id="QASGKEC"/>
<dbReference type="InterPro" id="IPR003309">
    <property type="entry name" value="SCAN_dom"/>
</dbReference>
<dbReference type="Pfam" id="PF02023">
    <property type="entry name" value="SCAN"/>
    <property type="match status" value="1"/>
</dbReference>
<reference evidence="4" key="1">
    <citation type="submission" date="2025-08" db="UniProtKB">
        <authorList>
            <consortium name="RefSeq"/>
        </authorList>
    </citation>
    <scope>IDENTIFICATION</scope>
</reference>
<keyword evidence="3" id="KW-1185">Reference proteome</keyword>
<protein>
    <submittedName>
        <fullName evidence="4">Uncharacterized protein LOC129925056</fullName>
    </submittedName>
</protein>
<feature type="compositionally biased region" description="Polar residues" evidence="1">
    <location>
        <begin position="315"/>
        <end position="328"/>
    </location>
</feature>
<evidence type="ECO:0000259" key="2">
    <source>
        <dbReference type="Pfam" id="PF02023"/>
    </source>
</evidence>
<sequence>MASGTRSKADSDMKQKIAELRELAAVIYDDEATQKEFLRAEFEKEKKREHEIAMEREKREAEVAIAKEKEKKEAEIAIAKEKEITEREREKQITERERITAEKENGTASQASSGSRPASPASQQSSSNGLPHMPMEHFDDKTENIEVYLVHFEEVASYYGLPEEKWCFRLSQCLRGKAYEVYSKLPSGQREDYAALKQALLVQFELTAEAYQKKFRTSRLERRETYGNLCDRLDKYLKRWHTLSELPETLDGLMSLILAEQLLECLPNEVKIFVREQQAATPADIASAADRYATARKDVKDIKSKTSSSDKPEDQPTSSNKHAPSSQPAPFAKPQHQKAPIQRPATPTSYDRRSHPPRHGQTNNHHRDRNGTSDHRPNRQQQAPRTVSAMTELPEPSLHNQPSPLDEEEEDYYVISALTVAPEPTACGLTQPLPNRYCLTPPYHLLG</sequence>
<dbReference type="PANTHER" id="PTHR46888:SF1">
    <property type="entry name" value="RIBONUCLEASE H"/>
    <property type="match status" value="1"/>
</dbReference>
<feature type="compositionally biased region" description="Basic and acidic residues" evidence="1">
    <location>
        <begin position="297"/>
        <end position="314"/>
    </location>
</feature>
<dbReference type="PANTHER" id="PTHR46888">
    <property type="entry name" value="ZINC KNUCKLE DOMAINCONTAINING PROTEIN-RELATED"/>
    <property type="match status" value="1"/>
</dbReference>
<dbReference type="InterPro" id="IPR038269">
    <property type="entry name" value="SCAN_sf"/>
</dbReference>
<feature type="region of interest" description="Disordered" evidence="1">
    <location>
        <begin position="297"/>
        <end position="408"/>
    </location>
</feature>
<dbReference type="Gene3D" id="1.10.4020.10">
    <property type="entry name" value="DNA breaking-rejoining enzymes"/>
    <property type="match status" value="1"/>
</dbReference>
<feature type="compositionally biased region" description="Polar residues" evidence="1">
    <location>
        <begin position="379"/>
        <end position="389"/>
    </location>
</feature>
<dbReference type="GeneID" id="129925056"/>
<feature type="compositionally biased region" description="Basic and acidic residues" evidence="1">
    <location>
        <begin position="79"/>
        <end position="105"/>
    </location>
</feature>
<dbReference type="RefSeq" id="XP_055879363.1">
    <property type="nucleotide sequence ID" value="XM_056023388.1"/>
</dbReference>
<feature type="compositionally biased region" description="Low complexity" evidence="1">
    <location>
        <begin position="108"/>
        <end position="127"/>
    </location>
</feature>
<dbReference type="Proteomes" id="UP001165740">
    <property type="component" value="Chromosome 3"/>
</dbReference>
<evidence type="ECO:0000313" key="4">
    <source>
        <dbReference type="RefSeq" id="XP_055879363.1"/>
    </source>
</evidence>